<feature type="transmembrane region" description="Helical" evidence="4">
    <location>
        <begin position="6"/>
        <end position="21"/>
    </location>
</feature>
<evidence type="ECO:0000256" key="2">
    <source>
        <dbReference type="ARBA" id="ARBA00022963"/>
    </source>
</evidence>
<evidence type="ECO:0000313" key="5">
    <source>
        <dbReference type="EMBL" id="MBS4214668.1"/>
    </source>
</evidence>
<dbReference type="GO" id="GO:0003847">
    <property type="term" value="F:1-alkyl-2-acetylglycerophosphocholine esterase activity"/>
    <property type="evidence" value="ECO:0007669"/>
    <property type="project" value="TreeGrafter"/>
</dbReference>
<protein>
    <submittedName>
        <fullName evidence="5">Dienelactone hydrolase family protein</fullName>
    </submittedName>
</protein>
<dbReference type="Proteomes" id="UP000679749">
    <property type="component" value="Unassembled WGS sequence"/>
</dbReference>
<gene>
    <name evidence="5" type="ORF">KHA99_19655</name>
</gene>
<evidence type="ECO:0000256" key="4">
    <source>
        <dbReference type="SAM" id="Phobius"/>
    </source>
</evidence>
<keyword evidence="2" id="KW-0442">Lipid degradation</keyword>
<feature type="transmembrane region" description="Helical" evidence="4">
    <location>
        <begin position="57"/>
        <end position="76"/>
    </location>
</feature>
<dbReference type="RefSeq" id="WP_213119190.1">
    <property type="nucleotide sequence ID" value="NZ_JAGYPF010000004.1"/>
</dbReference>
<evidence type="ECO:0000313" key="6">
    <source>
        <dbReference type="Proteomes" id="UP000679749"/>
    </source>
</evidence>
<feature type="transmembrane region" description="Helical" evidence="4">
    <location>
        <begin position="33"/>
        <end position="51"/>
    </location>
</feature>
<dbReference type="Gene3D" id="3.40.50.1820">
    <property type="entry name" value="alpha/beta hydrolase"/>
    <property type="match status" value="1"/>
</dbReference>
<proteinExistence type="predicted"/>
<dbReference type="AlphaFoldDB" id="A0A942U9G7"/>
<feature type="transmembrane region" description="Helical" evidence="4">
    <location>
        <begin position="88"/>
        <end position="108"/>
    </location>
</feature>
<keyword evidence="4" id="KW-0812">Transmembrane</keyword>
<keyword evidence="4" id="KW-0472">Membrane</keyword>
<name>A0A942U9G7_9BACI</name>
<comment type="caution">
    <text evidence="5">The sequence shown here is derived from an EMBL/GenBank/DDBJ whole genome shotgun (WGS) entry which is preliminary data.</text>
</comment>
<organism evidence="5 6">
    <name type="scientific">Neobacillus rhizophilus</name>
    <dbReference type="NCBI Taxonomy" id="2833579"/>
    <lineage>
        <taxon>Bacteria</taxon>
        <taxon>Bacillati</taxon>
        <taxon>Bacillota</taxon>
        <taxon>Bacilli</taxon>
        <taxon>Bacillales</taxon>
        <taxon>Bacillaceae</taxon>
        <taxon>Neobacillus</taxon>
    </lineage>
</organism>
<evidence type="ECO:0000256" key="3">
    <source>
        <dbReference type="ARBA" id="ARBA00023098"/>
    </source>
</evidence>
<keyword evidence="4" id="KW-1133">Transmembrane helix</keyword>
<dbReference type="InterPro" id="IPR029058">
    <property type="entry name" value="AB_hydrolase_fold"/>
</dbReference>
<dbReference type="PANTHER" id="PTHR10272:SF0">
    <property type="entry name" value="PLATELET-ACTIVATING FACTOR ACETYLHYDROLASE"/>
    <property type="match status" value="1"/>
</dbReference>
<dbReference type="SUPFAM" id="SSF53474">
    <property type="entry name" value="alpha/beta-Hydrolases"/>
    <property type="match status" value="1"/>
</dbReference>
<dbReference type="Pfam" id="PF03403">
    <property type="entry name" value="PAF-AH_p_II"/>
    <property type="match status" value="1"/>
</dbReference>
<dbReference type="GO" id="GO:0016042">
    <property type="term" value="P:lipid catabolic process"/>
    <property type="evidence" value="ECO:0007669"/>
    <property type="project" value="UniProtKB-KW"/>
</dbReference>
<sequence length="439" mass="48935">MGIVLLILAGIIEVGLAVYSIKTKSNQKRIRNWVRISALIVFVVFVTIIKWSLRWEIPAAVLLIFGIIAVISLLRNKEEKKYRPVGNIFKAVGTWVLIAVALLPAIIFPQHKAVAATGFYDVTTKMFTLTDDKRNETFTDSEEKRKVNIEFWYPKNAIGKYPLIVFSHGAFGIKASNSSTFENLASNGYVVVSIDHPYHSLYTRDSDGNMTLADQSFMQEVQDANNGVYDEETSFKLEQKWLKLRTDDINFVMNTIKQQASNQASDEVYQLIDTNKIGLIGHSLGGAAAAKLGRDRHDIAAVINLDADLLGGELGVKDGKPVINKDIYPVPLLSIYTDTMKNLMESVTDPNLVLPQKYISDTAPDAYEVFIKGTNHLSLTDLPVVSPFFAKMINGSTDKSTTAHAADKYKVLETMNEIVLEFFNSYVKDEGSFHAAKTY</sequence>
<evidence type="ECO:0000256" key="1">
    <source>
        <dbReference type="ARBA" id="ARBA00022801"/>
    </source>
</evidence>
<accession>A0A942U9G7</accession>
<keyword evidence="6" id="KW-1185">Reference proteome</keyword>
<keyword evidence="3" id="KW-0443">Lipid metabolism</keyword>
<dbReference type="EMBL" id="JAGYPF010000004">
    <property type="protein sequence ID" value="MBS4214668.1"/>
    <property type="molecule type" value="Genomic_DNA"/>
</dbReference>
<keyword evidence="1 5" id="KW-0378">Hydrolase</keyword>
<reference evidence="5" key="1">
    <citation type="submission" date="2021-05" db="EMBL/GenBank/DDBJ databases">
        <title>Novel Bacillus species.</title>
        <authorList>
            <person name="Liu G."/>
        </authorList>
    </citation>
    <scope>NUCLEOTIDE SEQUENCE</scope>
    <source>
        <strain evidence="5">FJAT-49825</strain>
    </source>
</reference>
<dbReference type="PANTHER" id="PTHR10272">
    <property type="entry name" value="PLATELET-ACTIVATING FACTOR ACETYLHYDROLASE"/>
    <property type="match status" value="1"/>
</dbReference>